<dbReference type="PANTHER" id="PTHR34414">
    <property type="entry name" value="HET DOMAIN-CONTAINING PROTEIN-RELATED"/>
    <property type="match status" value="1"/>
</dbReference>
<dbReference type="PANTHER" id="PTHR34414:SF1">
    <property type="entry name" value="SUBTILISIN-LIKE SERINE PROTEASE"/>
    <property type="match status" value="1"/>
</dbReference>
<name>A0A9P9D6V6_9HYPO</name>
<proteinExistence type="predicted"/>
<dbReference type="EMBL" id="JAGMUV010000034">
    <property type="protein sequence ID" value="KAH7113587.1"/>
    <property type="molecule type" value="Genomic_DNA"/>
</dbReference>
<accession>A0A9P9D6V6</accession>
<dbReference type="InterPro" id="IPR046536">
    <property type="entry name" value="DUF6601"/>
</dbReference>
<dbReference type="Pfam" id="PF20246">
    <property type="entry name" value="DUF6601"/>
    <property type="match status" value="1"/>
</dbReference>
<sequence length="118" mass="13419">MPLVSPGGTATAAAPPFSFRLLEHENEHAGDASRPDRDQLLSLLPAIHGWLWFAGLPMPPRALHHKLFLGREIFVTERMDMHLVWTTGRMLLKPIPRFLLEPDFWTKYLCCSTQNETG</sequence>
<dbReference type="OrthoDB" id="5086500at2759"/>
<comment type="caution">
    <text evidence="1">The sequence shown here is derived from an EMBL/GenBank/DDBJ whole genome shotgun (WGS) entry which is preliminary data.</text>
</comment>
<dbReference type="AlphaFoldDB" id="A0A9P9D6V6"/>
<evidence type="ECO:0000313" key="2">
    <source>
        <dbReference type="Proteomes" id="UP000738349"/>
    </source>
</evidence>
<protein>
    <submittedName>
        <fullName evidence="1">Uncharacterized protein</fullName>
    </submittedName>
</protein>
<gene>
    <name evidence="1" type="ORF">EDB81DRAFT_848696</name>
</gene>
<reference evidence="1" key="1">
    <citation type="journal article" date="2021" name="Nat. Commun.">
        <title>Genetic determinants of endophytism in the Arabidopsis root mycobiome.</title>
        <authorList>
            <person name="Mesny F."/>
            <person name="Miyauchi S."/>
            <person name="Thiergart T."/>
            <person name="Pickel B."/>
            <person name="Atanasova L."/>
            <person name="Karlsson M."/>
            <person name="Huettel B."/>
            <person name="Barry K.W."/>
            <person name="Haridas S."/>
            <person name="Chen C."/>
            <person name="Bauer D."/>
            <person name="Andreopoulos W."/>
            <person name="Pangilinan J."/>
            <person name="LaButti K."/>
            <person name="Riley R."/>
            <person name="Lipzen A."/>
            <person name="Clum A."/>
            <person name="Drula E."/>
            <person name="Henrissat B."/>
            <person name="Kohler A."/>
            <person name="Grigoriev I.V."/>
            <person name="Martin F.M."/>
            <person name="Hacquard S."/>
        </authorList>
    </citation>
    <scope>NUCLEOTIDE SEQUENCE</scope>
    <source>
        <strain evidence="1">MPI-CAGE-AT-0147</strain>
    </source>
</reference>
<organism evidence="1 2">
    <name type="scientific">Dactylonectria macrodidyma</name>
    <dbReference type="NCBI Taxonomy" id="307937"/>
    <lineage>
        <taxon>Eukaryota</taxon>
        <taxon>Fungi</taxon>
        <taxon>Dikarya</taxon>
        <taxon>Ascomycota</taxon>
        <taxon>Pezizomycotina</taxon>
        <taxon>Sordariomycetes</taxon>
        <taxon>Hypocreomycetidae</taxon>
        <taxon>Hypocreales</taxon>
        <taxon>Nectriaceae</taxon>
        <taxon>Dactylonectria</taxon>
    </lineage>
</organism>
<keyword evidence="2" id="KW-1185">Reference proteome</keyword>
<dbReference type="Proteomes" id="UP000738349">
    <property type="component" value="Unassembled WGS sequence"/>
</dbReference>
<evidence type="ECO:0000313" key="1">
    <source>
        <dbReference type="EMBL" id="KAH7113587.1"/>
    </source>
</evidence>